<dbReference type="GeneID" id="27311477"/>
<dbReference type="VEuPathDB" id="FungiDB:PV09_03504"/>
<dbReference type="RefSeq" id="XP_016215502.1">
    <property type="nucleotide sequence ID" value="XM_016356709.1"/>
</dbReference>
<protein>
    <submittedName>
        <fullName evidence="2">Uncharacterized protein</fullName>
    </submittedName>
</protein>
<name>A0A0D2AF91_9PEZI</name>
<evidence type="ECO:0000256" key="1">
    <source>
        <dbReference type="SAM" id="MobiDB-lite"/>
    </source>
</evidence>
<proteinExistence type="predicted"/>
<gene>
    <name evidence="2" type="ORF">PV09_03504</name>
</gene>
<dbReference type="AlphaFoldDB" id="A0A0D2AF91"/>
<reference evidence="2 3" key="1">
    <citation type="submission" date="2015-01" db="EMBL/GenBank/DDBJ databases">
        <title>The Genome Sequence of Ochroconis gallopava CBS43764.</title>
        <authorList>
            <consortium name="The Broad Institute Genomics Platform"/>
            <person name="Cuomo C."/>
            <person name="de Hoog S."/>
            <person name="Gorbushina A."/>
            <person name="Stielow B."/>
            <person name="Teixiera M."/>
            <person name="Abouelleil A."/>
            <person name="Chapman S.B."/>
            <person name="Priest M."/>
            <person name="Young S.K."/>
            <person name="Wortman J."/>
            <person name="Nusbaum C."/>
            <person name="Birren B."/>
        </authorList>
    </citation>
    <scope>NUCLEOTIDE SEQUENCE [LARGE SCALE GENOMIC DNA]</scope>
    <source>
        <strain evidence="2 3">CBS 43764</strain>
    </source>
</reference>
<keyword evidence="3" id="KW-1185">Reference proteome</keyword>
<dbReference type="HOGENOM" id="CLU_2689691_0_0_1"/>
<feature type="region of interest" description="Disordered" evidence="1">
    <location>
        <begin position="1"/>
        <end position="39"/>
    </location>
</feature>
<evidence type="ECO:0000313" key="2">
    <source>
        <dbReference type="EMBL" id="KIW05633.1"/>
    </source>
</evidence>
<sequence length="74" mass="7786">MTNEMGDANAKPGSWKDKQGQCGQNVQAGPGVIGGQVSGQDPLLIAPSALDLDGLVQEAQEQAKHEQRRFGIRG</sequence>
<dbReference type="Proteomes" id="UP000053259">
    <property type="component" value="Unassembled WGS sequence"/>
</dbReference>
<organism evidence="2 3">
    <name type="scientific">Verruconis gallopava</name>
    <dbReference type="NCBI Taxonomy" id="253628"/>
    <lineage>
        <taxon>Eukaryota</taxon>
        <taxon>Fungi</taxon>
        <taxon>Dikarya</taxon>
        <taxon>Ascomycota</taxon>
        <taxon>Pezizomycotina</taxon>
        <taxon>Dothideomycetes</taxon>
        <taxon>Pleosporomycetidae</taxon>
        <taxon>Venturiales</taxon>
        <taxon>Sympoventuriaceae</taxon>
        <taxon>Verruconis</taxon>
    </lineage>
</organism>
<dbReference type="EMBL" id="KN847537">
    <property type="protein sequence ID" value="KIW05633.1"/>
    <property type="molecule type" value="Genomic_DNA"/>
</dbReference>
<dbReference type="InParanoid" id="A0A0D2AF91"/>
<evidence type="ECO:0000313" key="3">
    <source>
        <dbReference type="Proteomes" id="UP000053259"/>
    </source>
</evidence>
<accession>A0A0D2AF91</accession>